<dbReference type="GO" id="GO:0003676">
    <property type="term" value="F:nucleic acid binding"/>
    <property type="evidence" value="ECO:0007669"/>
    <property type="project" value="InterPro"/>
</dbReference>
<feature type="domain" description="DNA/RNA non-specific endonuclease/pyrophosphatase/phosphodiesterase" evidence="4">
    <location>
        <begin position="32"/>
        <end position="245"/>
    </location>
</feature>
<evidence type="ECO:0000259" key="3">
    <source>
        <dbReference type="SMART" id="SM00477"/>
    </source>
</evidence>
<dbReference type="PANTHER" id="PTHR13966">
    <property type="entry name" value="ENDONUCLEASE RELATED"/>
    <property type="match status" value="1"/>
</dbReference>
<dbReference type="Gene3D" id="3.40.570.10">
    <property type="entry name" value="Extracellular Endonuclease, subunit A"/>
    <property type="match status" value="1"/>
</dbReference>
<keyword evidence="2" id="KW-0479">Metal-binding</keyword>
<dbReference type="InterPro" id="IPR001604">
    <property type="entry name" value="Endo_G_ENPP1-like_dom"/>
</dbReference>
<dbReference type="SUPFAM" id="SSF54060">
    <property type="entry name" value="His-Me finger endonucleases"/>
    <property type="match status" value="1"/>
</dbReference>
<accession>A0A852WBJ6</accession>
<organism evidence="5 6">
    <name type="scientific">Pseudonocardia alni</name>
    <name type="common">Amycolata alni</name>
    <dbReference type="NCBI Taxonomy" id="33907"/>
    <lineage>
        <taxon>Bacteria</taxon>
        <taxon>Bacillati</taxon>
        <taxon>Actinomycetota</taxon>
        <taxon>Actinomycetes</taxon>
        <taxon>Pseudonocardiales</taxon>
        <taxon>Pseudonocardiaceae</taxon>
        <taxon>Pseudonocardia</taxon>
    </lineage>
</organism>
<dbReference type="GO" id="GO:0016787">
    <property type="term" value="F:hydrolase activity"/>
    <property type="evidence" value="ECO:0007669"/>
    <property type="project" value="InterPro"/>
</dbReference>
<gene>
    <name evidence="5" type="ORF">HDA37_004956</name>
</gene>
<dbReference type="InterPro" id="IPR020821">
    <property type="entry name" value="ENPP1-3/EXOG-like_nuc-like"/>
</dbReference>
<dbReference type="Pfam" id="PF01223">
    <property type="entry name" value="Endonuclease_NS"/>
    <property type="match status" value="1"/>
</dbReference>
<dbReference type="AlphaFoldDB" id="A0A852WBJ6"/>
<dbReference type="PANTHER" id="PTHR13966:SF5">
    <property type="entry name" value="ENDONUCLEASE G, MITOCHONDRIAL"/>
    <property type="match status" value="1"/>
</dbReference>
<evidence type="ECO:0000256" key="2">
    <source>
        <dbReference type="PIRSR" id="PIRSR640255-2"/>
    </source>
</evidence>
<proteinExistence type="predicted"/>
<dbReference type="RefSeq" id="WP_179762385.1">
    <property type="nucleotide sequence ID" value="NZ_BAAAJZ010000007.1"/>
</dbReference>
<feature type="binding site" evidence="2">
    <location>
        <position position="130"/>
    </location>
    <ligand>
        <name>Mg(2+)</name>
        <dbReference type="ChEBI" id="CHEBI:18420"/>
        <note>catalytic</note>
    </ligand>
</feature>
<feature type="domain" description="ENPP1-3/EXOG-like endonuclease/phosphodiesterase" evidence="3">
    <location>
        <begin position="33"/>
        <end position="245"/>
    </location>
</feature>
<dbReference type="InterPro" id="IPR040255">
    <property type="entry name" value="Non-specific_endonuclease"/>
</dbReference>
<dbReference type="SMART" id="SM00892">
    <property type="entry name" value="Endonuclease_NS"/>
    <property type="match status" value="1"/>
</dbReference>
<feature type="active site" description="Proton acceptor" evidence="1">
    <location>
        <position position="94"/>
    </location>
</feature>
<dbReference type="InterPro" id="IPR044925">
    <property type="entry name" value="His-Me_finger_sf"/>
</dbReference>
<keyword evidence="5" id="KW-0540">Nuclease</keyword>
<dbReference type="CDD" id="cd00091">
    <property type="entry name" value="NUC"/>
    <property type="match status" value="1"/>
</dbReference>
<dbReference type="GO" id="GO:0046872">
    <property type="term" value="F:metal ion binding"/>
    <property type="evidence" value="ECO:0007669"/>
    <property type="project" value="UniProtKB-KW"/>
</dbReference>
<evidence type="ECO:0000313" key="5">
    <source>
        <dbReference type="EMBL" id="NYG04671.1"/>
    </source>
</evidence>
<reference evidence="5 6" key="1">
    <citation type="submission" date="2020-07" db="EMBL/GenBank/DDBJ databases">
        <title>Sequencing the genomes of 1000 actinobacteria strains.</title>
        <authorList>
            <person name="Klenk H.-P."/>
        </authorList>
    </citation>
    <scope>NUCLEOTIDE SEQUENCE [LARGE SCALE GENOMIC DNA]</scope>
    <source>
        <strain evidence="5 6">DSM 44749</strain>
    </source>
</reference>
<protein>
    <submittedName>
        <fullName evidence="5">Endonuclease G</fullName>
    </submittedName>
</protein>
<keyword evidence="5" id="KW-0255">Endonuclease</keyword>
<keyword evidence="5" id="KW-0378">Hydrolase</keyword>
<name>A0A852WBJ6_PSEA5</name>
<evidence type="ECO:0000313" key="6">
    <source>
        <dbReference type="Proteomes" id="UP000549695"/>
    </source>
</evidence>
<evidence type="ECO:0000259" key="4">
    <source>
        <dbReference type="SMART" id="SM00892"/>
    </source>
</evidence>
<keyword evidence="6" id="KW-1185">Reference proteome</keyword>
<dbReference type="GeneID" id="98054620"/>
<dbReference type="SMART" id="SM00477">
    <property type="entry name" value="NUC"/>
    <property type="match status" value="1"/>
</dbReference>
<dbReference type="GO" id="GO:0004519">
    <property type="term" value="F:endonuclease activity"/>
    <property type="evidence" value="ECO:0007669"/>
    <property type="project" value="UniProtKB-KW"/>
</dbReference>
<sequence>MSAPAAPGFDPDFLGVATPMPTLPGTDTVLLPYTHFATLHRPDRRLAAATAVAIDGATLRQLERSDDWRLDDRLPAGQQAGAELYADNDLDRGHLVRRQDPVWGGAAEAATAESDTFHYTNAAPQAAAFNQDKQTWGGLEDYLLDNAGDHDRRLVVFTGPVLADDDPEYRGVRIPRLFWKIGAFVVGGALGTTAYLLDQTPQLGDLAEPPAGDPPPLGPYRTFQVPVARIGELTGLDLGPLTAADRMPVPEPVPAALSERAVRLRSFADIRGL</sequence>
<comment type="caution">
    <text evidence="5">The sequence shown here is derived from an EMBL/GenBank/DDBJ whole genome shotgun (WGS) entry which is preliminary data.</text>
</comment>
<dbReference type="InterPro" id="IPR044929">
    <property type="entry name" value="DNA/RNA_non-sp_Endonuclease_sf"/>
</dbReference>
<dbReference type="Proteomes" id="UP000549695">
    <property type="component" value="Unassembled WGS sequence"/>
</dbReference>
<dbReference type="EMBL" id="JACCCZ010000001">
    <property type="protein sequence ID" value="NYG04671.1"/>
    <property type="molecule type" value="Genomic_DNA"/>
</dbReference>
<evidence type="ECO:0000256" key="1">
    <source>
        <dbReference type="PIRSR" id="PIRSR640255-1"/>
    </source>
</evidence>